<proteinExistence type="predicted"/>
<dbReference type="Pfam" id="PF04672">
    <property type="entry name" value="Methyltransf_19"/>
    <property type="match status" value="1"/>
</dbReference>
<dbReference type="SUPFAM" id="SSF53335">
    <property type="entry name" value="S-adenosyl-L-methionine-dependent methyltransferases"/>
    <property type="match status" value="1"/>
</dbReference>
<keyword evidence="2" id="KW-1185">Reference proteome</keyword>
<name>A0ABS1PSC1_9ACTN</name>
<dbReference type="GO" id="GO:0032259">
    <property type="term" value="P:methylation"/>
    <property type="evidence" value="ECO:0007669"/>
    <property type="project" value="UniProtKB-KW"/>
</dbReference>
<dbReference type="Gene3D" id="3.40.50.150">
    <property type="entry name" value="Vaccinia Virus protein VP39"/>
    <property type="match status" value="1"/>
</dbReference>
<keyword evidence="1" id="KW-0808">Transferase</keyword>
<keyword evidence="1" id="KW-0489">Methyltransferase</keyword>
<evidence type="ECO:0000313" key="1">
    <source>
        <dbReference type="EMBL" id="MBL1115317.1"/>
    </source>
</evidence>
<dbReference type="InterPro" id="IPR029063">
    <property type="entry name" value="SAM-dependent_MTases_sf"/>
</dbReference>
<comment type="caution">
    <text evidence="1">The sequence shown here is derived from an EMBL/GenBank/DDBJ whole genome shotgun (WGS) entry which is preliminary data.</text>
</comment>
<protein>
    <submittedName>
        <fullName evidence="1">SAM-dependent methyltransferase</fullName>
    </submittedName>
</protein>
<gene>
    <name evidence="1" type="ORF">JK364_23385</name>
</gene>
<dbReference type="Proteomes" id="UP000621510">
    <property type="component" value="Unassembled WGS sequence"/>
</dbReference>
<sequence length="265" mass="28904">MTSDGANRPAHAARLYQIFLGHPKDGWPGDRKLGKEIQDHLPSIARIARNERGFVLRAVETLVGEYGIRQILDVGAGLPHEPNVHQVAQDANPDCRVVYVDNDRTIIANLSAWGDVDERVGYLTADVREPEAILRSRVVQEAIDFSRPVGLVLGLVFHFISDKDDPADIIAHLARELPRGSYVAFSQGTYDHDHARAEQLAALYAQGGVVVNPRDKATIEGFLQGAGLEILPPGVVATSQWRPKPGVKPDAAKDCVVYGALAFKP</sequence>
<reference evidence="1 2" key="1">
    <citation type="submission" date="2021-01" db="EMBL/GenBank/DDBJ databases">
        <title>WGS of actinomycetes isolated from Thailand.</title>
        <authorList>
            <person name="Thawai C."/>
        </authorList>
    </citation>
    <scope>NUCLEOTIDE SEQUENCE [LARGE SCALE GENOMIC DNA]</scope>
    <source>
        <strain evidence="1 2">CA3R110</strain>
    </source>
</reference>
<accession>A0ABS1PSC1</accession>
<dbReference type="InterPro" id="IPR006764">
    <property type="entry name" value="SAM_dep_MeTrfase_SAV2177_type"/>
</dbReference>
<dbReference type="GO" id="GO:0008168">
    <property type="term" value="F:methyltransferase activity"/>
    <property type="evidence" value="ECO:0007669"/>
    <property type="project" value="UniProtKB-KW"/>
</dbReference>
<organism evidence="1 2">
    <name type="scientific">Streptomyces endocoffeicus</name>
    <dbReference type="NCBI Taxonomy" id="2898945"/>
    <lineage>
        <taxon>Bacteria</taxon>
        <taxon>Bacillati</taxon>
        <taxon>Actinomycetota</taxon>
        <taxon>Actinomycetes</taxon>
        <taxon>Kitasatosporales</taxon>
        <taxon>Streptomycetaceae</taxon>
        <taxon>Streptomyces</taxon>
    </lineage>
</organism>
<dbReference type="EMBL" id="JAERRG010000009">
    <property type="protein sequence ID" value="MBL1115317.1"/>
    <property type="molecule type" value="Genomic_DNA"/>
</dbReference>
<dbReference type="PIRSF" id="PIRSF017393">
    <property type="entry name" value="MTase_SAV2177"/>
    <property type="match status" value="1"/>
</dbReference>
<dbReference type="RefSeq" id="WP_201853111.1">
    <property type="nucleotide sequence ID" value="NZ_JAERRG010000009.1"/>
</dbReference>
<evidence type="ECO:0000313" key="2">
    <source>
        <dbReference type="Proteomes" id="UP000621510"/>
    </source>
</evidence>